<feature type="region of interest" description="Disordered" evidence="1">
    <location>
        <begin position="57"/>
        <end position="220"/>
    </location>
</feature>
<feature type="compositionally biased region" description="Low complexity" evidence="1">
    <location>
        <begin position="178"/>
        <end position="209"/>
    </location>
</feature>
<feature type="region of interest" description="Disordered" evidence="1">
    <location>
        <begin position="1152"/>
        <end position="1216"/>
    </location>
</feature>
<feature type="compositionally biased region" description="Polar residues" evidence="1">
    <location>
        <begin position="87"/>
        <end position="99"/>
    </location>
</feature>
<gene>
    <name evidence="2" type="ORF">A4X13_0g6424</name>
</gene>
<feature type="compositionally biased region" description="Low complexity" evidence="1">
    <location>
        <begin position="1318"/>
        <end position="1329"/>
    </location>
</feature>
<evidence type="ECO:0000313" key="3">
    <source>
        <dbReference type="Proteomes" id="UP000077521"/>
    </source>
</evidence>
<feature type="region of interest" description="Disordered" evidence="1">
    <location>
        <begin position="755"/>
        <end position="857"/>
    </location>
</feature>
<dbReference type="Proteomes" id="UP000077521">
    <property type="component" value="Unassembled WGS sequence"/>
</dbReference>
<feature type="region of interest" description="Disordered" evidence="1">
    <location>
        <begin position="1065"/>
        <end position="1093"/>
    </location>
</feature>
<feature type="region of interest" description="Disordered" evidence="1">
    <location>
        <begin position="271"/>
        <end position="385"/>
    </location>
</feature>
<feature type="compositionally biased region" description="Pro residues" evidence="1">
    <location>
        <begin position="837"/>
        <end position="851"/>
    </location>
</feature>
<feature type="compositionally biased region" description="Low complexity" evidence="1">
    <location>
        <begin position="114"/>
        <end position="136"/>
    </location>
</feature>
<comment type="caution">
    <text evidence="2">The sequence shown here is derived from an EMBL/GenBank/DDBJ whole genome shotgun (WGS) entry which is preliminary data.</text>
</comment>
<feature type="region of interest" description="Disordered" evidence="1">
    <location>
        <begin position="424"/>
        <end position="460"/>
    </location>
</feature>
<sequence>MCDYSPTLTTTSTFTLPTQLHTQLTALSIYTLYWQRILSGGINFTYHPLIASIKDNIPRMSSEPPLDNSDARSEDSLSDYGGEDASFTDSPTTGATPKSSRALKSPRNTPQLNSSLPSAISAATATSPPPQAKSTPPLRPQRSVRKFPNGSRSPPMSITPGTGRSPRRDNVDLPMPESAPSIAAAAMSAIAAASATTSPPRPIPSSTSAEGLGISSLDDPDPALVAKAEAEAIAQAEAESRPRTLSGVRALAKERARLRKEAALAAVNASTGIAPAASSPEHEDPNDEQGGGGNKVRRRQASRQDTAMRDALQVSLDPSKQPVLAKTSASSDETSSRGHESSNPIDRRISTDDASSRQAKRPSMDEPSSTAVRRQVVESPSGTAPAGEFAELDAALSAALDDLSFSSVGSTGTIRATATAPPLHLVGQQPAPSAAPAQDPHPSAHQQQSQQQASKAATTAPAVHDLVFPDQGAAPPTAFAPSAVASQQTIQAPTAAAPLPSAALLASRERPPKAHGPIPQHAFIPPLPTSASQPQQAAVSPTIPSAPFSSSSSAAASAPFVPQRRNTLPPPTDISGHLLIYGKSIPFPEPYLNSNVPGMNAPERRRILLGNTNFNPMSISAPHSGLIHPTVERAKAYAAKANALFAIETGLEVWVRAMGATRPGARNVYSMGATSSSSSSSSRRASAGAGLMLAGAGAGAGAGAAAGGPVSAAAAAFKQSMAGMNSGPPSRQLASGRTQSISAAAGLGGNVYGQFGGSTQSTSSGLPGATHPKRHEEASMASVRSDMTFPMRGDGGRAKDITSPSAPAHGHGHGQHMASSDSADSRLGYLSGGGDLPPQPESPPNAPPRNLPYPGVLSYGGRNNSVLSAVSSGSGGTEIPPRGSSIDIPYALARSTDFGGPIPPVPALPPTSLPMRNMGSSSSKGSNADSTSIPALSNRRESMRTGAGPGPLELKLGPTTNFEPLLSHGPRMPRSATSATTAPGTRPKGASVSDGSTAVFPSSSGASTPRDTRAPTLSGTSGGNGAGAGWADLRMQQDVATPGSAYMSAVSHTSSGFGGALGNGGGVSVSSSSPVPLSNHNGAGGRQTKVLGPRAPKLSLSGAQAFEAATTAAAANGGDVGKRMSVSVGNSNHATTTQATDRFGLLAGFSLGSPQDFNPSPSPRDLSPGASSPSVNSLPGAAPPPPLLVGAGGKNSPQLLQSPQSATSRRPSAATGFIPVGVSTKIRKASFGGGAKEKKEVSHSRDFFFSDLGRNAGTLGDAEGFGEEEVVVVEPGSSPLVGGAGVAGNGGGIGIGIGGSLLSPPGTPGMVYSSSPNSGRSRTLSRSGSNVEIRSGGSSGLGSGGLGQSVDTLPGAGSSHGLPRSPSLADTSSSYRGGGVSSSSLSYGSVRANSGSGASVGGGGGGTSSSSNKKLSKKMQFEETLAKMQDVIPDADRDVLARYLEKANGNDLGAMHHYFADQAKGKIQSAKSPRRNGY</sequence>
<feature type="compositionally biased region" description="Low complexity" evidence="1">
    <location>
        <begin position="1381"/>
        <end position="1397"/>
    </location>
</feature>
<feature type="compositionally biased region" description="Low complexity" evidence="1">
    <location>
        <begin position="428"/>
        <end position="460"/>
    </location>
</feature>
<feature type="compositionally biased region" description="Basic and acidic residues" evidence="1">
    <location>
        <begin position="334"/>
        <end position="355"/>
    </location>
</feature>
<feature type="compositionally biased region" description="Gly residues" evidence="1">
    <location>
        <begin position="1398"/>
        <end position="1407"/>
    </location>
</feature>
<feature type="compositionally biased region" description="Polar residues" evidence="1">
    <location>
        <begin position="150"/>
        <end position="162"/>
    </location>
</feature>
<feature type="compositionally biased region" description="Polar residues" evidence="1">
    <location>
        <begin position="1195"/>
        <end position="1210"/>
    </location>
</feature>
<feature type="region of interest" description="Disordered" evidence="1">
    <location>
        <begin position="508"/>
        <end position="573"/>
    </location>
</feature>
<proteinExistence type="predicted"/>
<organism evidence="2 3">
    <name type="scientific">Tilletia indica</name>
    <dbReference type="NCBI Taxonomy" id="43049"/>
    <lineage>
        <taxon>Eukaryota</taxon>
        <taxon>Fungi</taxon>
        <taxon>Dikarya</taxon>
        <taxon>Basidiomycota</taxon>
        <taxon>Ustilaginomycotina</taxon>
        <taxon>Exobasidiomycetes</taxon>
        <taxon>Tilletiales</taxon>
        <taxon>Tilletiaceae</taxon>
        <taxon>Tilletia</taxon>
    </lineage>
</organism>
<feature type="compositionally biased region" description="Low complexity" evidence="1">
    <location>
        <begin position="545"/>
        <end position="560"/>
    </location>
</feature>
<feature type="compositionally biased region" description="Low complexity" evidence="1">
    <location>
        <begin position="1068"/>
        <end position="1079"/>
    </location>
</feature>
<dbReference type="EMBL" id="LWDF02000611">
    <property type="protein sequence ID" value="KAE8244629.1"/>
    <property type="molecule type" value="Genomic_DNA"/>
</dbReference>
<protein>
    <submittedName>
        <fullName evidence="2">Uncharacterized protein</fullName>
    </submittedName>
</protein>
<feature type="compositionally biased region" description="Low complexity" evidence="1">
    <location>
        <begin position="920"/>
        <end position="932"/>
    </location>
</feature>
<feature type="region of interest" description="Disordered" evidence="1">
    <location>
        <begin position="906"/>
        <end position="1029"/>
    </location>
</feature>
<name>A0A177TCP4_9BASI</name>
<evidence type="ECO:0000313" key="2">
    <source>
        <dbReference type="EMBL" id="KAE8244629.1"/>
    </source>
</evidence>
<feature type="compositionally biased region" description="Polar residues" evidence="1">
    <location>
        <begin position="529"/>
        <end position="543"/>
    </location>
</feature>
<feature type="compositionally biased region" description="Gly residues" evidence="1">
    <location>
        <begin position="1337"/>
        <end position="1347"/>
    </location>
</feature>
<keyword evidence="3" id="KW-1185">Reference proteome</keyword>
<feature type="region of interest" description="Disordered" evidence="1">
    <location>
        <begin position="1306"/>
        <end position="1417"/>
    </location>
</feature>
<feature type="compositionally biased region" description="Polar residues" evidence="1">
    <location>
        <begin position="366"/>
        <end position="382"/>
    </location>
</feature>
<feature type="compositionally biased region" description="Polar residues" evidence="1">
    <location>
        <begin position="993"/>
        <end position="1009"/>
    </location>
</feature>
<evidence type="ECO:0000256" key="1">
    <source>
        <dbReference type="SAM" id="MobiDB-lite"/>
    </source>
</evidence>
<reference evidence="2" key="2">
    <citation type="journal article" date="2019" name="IMA Fungus">
        <title>Genome sequencing and comparison of five Tilletia species to identify candidate genes for the detection of regulated species infecting wheat.</title>
        <authorList>
            <person name="Nguyen H.D.T."/>
            <person name="Sultana T."/>
            <person name="Kesanakurti P."/>
            <person name="Hambleton S."/>
        </authorList>
    </citation>
    <scope>NUCLEOTIDE SEQUENCE</scope>
    <source>
        <strain evidence="2">DAOMC 236416</strain>
    </source>
</reference>
<accession>A0A177TCP4</accession>
<reference evidence="2" key="1">
    <citation type="submission" date="2016-04" db="EMBL/GenBank/DDBJ databases">
        <authorList>
            <person name="Nguyen H.D."/>
            <person name="Samba Siva P."/>
            <person name="Cullis J."/>
            <person name="Levesque C.A."/>
            <person name="Hambleton S."/>
        </authorList>
    </citation>
    <scope>NUCLEOTIDE SEQUENCE</scope>
    <source>
        <strain evidence="2">DAOMC 236416</strain>
    </source>
</reference>